<dbReference type="GO" id="GO:0051015">
    <property type="term" value="F:actin filament binding"/>
    <property type="evidence" value="ECO:0007669"/>
    <property type="project" value="InterPro"/>
</dbReference>
<dbReference type="CDD" id="cd11288">
    <property type="entry name" value="gelsolin_S5_like"/>
    <property type="match status" value="1"/>
</dbReference>
<dbReference type="Gene3D" id="1.10.950.10">
    <property type="entry name" value="Villin headpiece domain"/>
    <property type="match status" value="1"/>
</dbReference>
<evidence type="ECO:0000313" key="7">
    <source>
        <dbReference type="EMBL" id="KAJ0408503.1"/>
    </source>
</evidence>
<dbReference type="PANTHER" id="PTHR11977">
    <property type="entry name" value="VILLIN"/>
    <property type="match status" value="1"/>
</dbReference>
<dbReference type="EMBL" id="JAKCXM010000011">
    <property type="protein sequence ID" value="KAJ0408503.1"/>
    <property type="molecule type" value="Genomic_DNA"/>
</dbReference>
<dbReference type="InterPro" id="IPR003128">
    <property type="entry name" value="Villin_headpiece"/>
</dbReference>
<dbReference type="CDD" id="cd11291">
    <property type="entry name" value="gelsolin_S6_like"/>
    <property type="match status" value="1"/>
</dbReference>
<evidence type="ECO:0000256" key="2">
    <source>
        <dbReference type="ARBA" id="ARBA00022467"/>
    </source>
</evidence>
<keyword evidence="3" id="KW-0677">Repeat</keyword>
<dbReference type="PANTHER" id="PTHR11977:SF51">
    <property type="entry name" value="PROTEIN FLIGHTLESS-1 HOMOLOG"/>
    <property type="match status" value="1"/>
</dbReference>
<dbReference type="SMART" id="SM00153">
    <property type="entry name" value="VHP"/>
    <property type="match status" value="1"/>
</dbReference>
<organism evidence="7 8">
    <name type="scientific">Pythium insidiosum</name>
    <name type="common">Pythiosis disease agent</name>
    <dbReference type="NCBI Taxonomy" id="114742"/>
    <lineage>
        <taxon>Eukaryota</taxon>
        <taxon>Sar</taxon>
        <taxon>Stramenopiles</taxon>
        <taxon>Oomycota</taxon>
        <taxon>Peronosporomycetes</taxon>
        <taxon>Pythiales</taxon>
        <taxon>Pythiaceae</taxon>
        <taxon>Pythium</taxon>
    </lineage>
</organism>
<dbReference type="InterPro" id="IPR029006">
    <property type="entry name" value="ADF-H/Gelsolin-like_dom_sf"/>
</dbReference>
<protein>
    <recommendedName>
        <fullName evidence="6">HP domain-containing protein</fullName>
    </recommendedName>
</protein>
<dbReference type="SMART" id="SM00262">
    <property type="entry name" value="GEL"/>
    <property type="match status" value="6"/>
</dbReference>
<dbReference type="GO" id="GO:0007010">
    <property type="term" value="P:cytoskeleton organization"/>
    <property type="evidence" value="ECO:0007669"/>
    <property type="project" value="InterPro"/>
</dbReference>
<evidence type="ECO:0000256" key="1">
    <source>
        <dbReference type="ARBA" id="ARBA00008418"/>
    </source>
</evidence>
<evidence type="ECO:0000256" key="3">
    <source>
        <dbReference type="ARBA" id="ARBA00022737"/>
    </source>
</evidence>
<dbReference type="PROSITE" id="PS51089">
    <property type="entry name" value="HP"/>
    <property type="match status" value="1"/>
</dbReference>
<evidence type="ECO:0000256" key="4">
    <source>
        <dbReference type="ARBA" id="ARBA00023203"/>
    </source>
</evidence>
<dbReference type="CDD" id="cd11290">
    <property type="entry name" value="gelsolin_S1_like"/>
    <property type="match status" value="1"/>
</dbReference>
<evidence type="ECO:0000313" key="8">
    <source>
        <dbReference type="Proteomes" id="UP001209570"/>
    </source>
</evidence>
<dbReference type="SUPFAM" id="SSF47050">
    <property type="entry name" value="VHP, Villin headpiece domain"/>
    <property type="match status" value="1"/>
</dbReference>
<dbReference type="Pfam" id="PF02209">
    <property type="entry name" value="VHP"/>
    <property type="match status" value="1"/>
</dbReference>
<dbReference type="GO" id="GO:0051693">
    <property type="term" value="P:actin filament capping"/>
    <property type="evidence" value="ECO:0007669"/>
    <property type="project" value="UniProtKB-KW"/>
</dbReference>
<dbReference type="CDD" id="cd11289">
    <property type="entry name" value="gelsolin_S2_like"/>
    <property type="match status" value="1"/>
</dbReference>
<dbReference type="SUPFAM" id="SSF55753">
    <property type="entry name" value="Actin depolymerizing proteins"/>
    <property type="match status" value="6"/>
</dbReference>
<dbReference type="CDD" id="cd11293">
    <property type="entry name" value="gelsolin_S4_like"/>
    <property type="match status" value="1"/>
</dbReference>
<reference evidence="7" key="1">
    <citation type="submission" date="2021-12" db="EMBL/GenBank/DDBJ databases">
        <title>Prjna785345.</title>
        <authorList>
            <person name="Rujirawat T."/>
            <person name="Krajaejun T."/>
        </authorList>
    </citation>
    <scope>NUCLEOTIDE SEQUENCE</scope>
    <source>
        <strain evidence="7">Pi057C3</strain>
    </source>
</reference>
<dbReference type="Proteomes" id="UP001209570">
    <property type="component" value="Unassembled WGS sequence"/>
</dbReference>
<dbReference type="InterPro" id="IPR007122">
    <property type="entry name" value="Villin/Gelsolin"/>
</dbReference>
<accession>A0AAD5QA86</accession>
<feature type="domain" description="HP" evidence="6">
    <location>
        <begin position="775"/>
        <end position="836"/>
    </location>
</feature>
<keyword evidence="2" id="KW-0117">Actin capping</keyword>
<gene>
    <name evidence="7" type="ORF">P43SY_006433</name>
</gene>
<evidence type="ECO:0000259" key="6">
    <source>
        <dbReference type="PROSITE" id="PS51089"/>
    </source>
</evidence>
<dbReference type="Gene3D" id="3.40.20.10">
    <property type="entry name" value="Severin"/>
    <property type="match status" value="6"/>
</dbReference>
<keyword evidence="4" id="KW-0009">Actin-binding</keyword>
<dbReference type="CDD" id="cd11292">
    <property type="entry name" value="gelsolin_S3_like"/>
    <property type="match status" value="1"/>
</dbReference>
<comment type="similarity">
    <text evidence="1">Belongs to the villin/gelsolin family.</text>
</comment>
<dbReference type="Pfam" id="PF00626">
    <property type="entry name" value="Gelsolin"/>
    <property type="match status" value="6"/>
</dbReference>
<dbReference type="PRINTS" id="PR00597">
    <property type="entry name" value="GELSOLIN"/>
</dbReference>
<dbReference type="FunFam" id="3.40.20.10:FF:000005">
    <property type="entry name" value="Gelsolin"/>
    <property type="match status" value="1"/>
</dbReference>
<proteinExistence type="inferred from homology"/>
<feature type="region of interest" description="Disordered" evidence="5">
    <location>
        <begin position="740"/>
        <end position="767"/>
    </location>
</feature>
<dbReference type="FunFam" id="3.40.20.10:FF:000001">
    <property type="entry name" value="Gelsolin"/>
    <property type="match status" value="1"/>
</dbReference>
<keyword evidence="8" id="KW-1185">Reference proteome</keyword>
<dbReference type="InterPro" id="IPR007123">
    <property type="entry name" value="Gelsolin-like_dom"/>
</dbReference>
<comment type="caution">
    <text evidence="7">The sequence shown here is derived from an EMBL/GenBank/DDBJ whole genome shotgun (WGS) entry which is preliminary data.</text>
</comment>
<dbReference type="InterPro" id="IPR036886">
    <property type="entry name" value="Villin_headpiece_dom_sf"/>
</dbReference>
<sequence>MSVDPAFQGAGKKVGLEAWRIEKLQPVRVSNDEIGKLYSGDSYIFLKTSQEKSGFTWNIHFWLGKDTTADESGVAAYKTVELDDSLGGGPVQYRECQGYESELFLSYFKKIGLEYLEGGVASGFRAVKRDEYETRLFQVKGKRTVRVTQVPIKNSSLTVDDVYVLDCGLELYVFNGKDANRMEKAKGLEFVRKLNNDARGSRANITFIEEDPKNDAFWKTLGGYINVTRVGDSDEAHERMAKKNTTVLHVRDAGSDLKVEDVTPSDGILTKDILKTDDVFIVDIGNVVYIWVGKGASSSERKNAMNVATKYLEKNKRSLHTPITRIVEGGEPPVFKSLFKAWTPPKMLEFGRQPSIGIASASQRKLDVNALVSSLQTSEDDIGADPSQAGKHEVTIWRIENMEKVEIPKSMYGQFYGGDSYVILHTVTPPSGKPTEVIYFWLGRQSTTDEKASAALWAKKLDDDMGGSPVQVRVIQGKEPAHFRALFKGKMIIHSGGKASGFSNVNDSDSYDTDGVSLYHVKGTKPENTVASQVDEVAANLNSGDCFVLVTPRTVFEWQGNGSSDAERTIAHSITDVLKKNRTSVVVREGSESDEFWTFLGGKAPYPKEKAAFECPHQPRLFHCSNSYGFFNAEEIFDFAQDDLNVDDVFLLDTYTSLYIWIGSGANEAEKREVVKLADDYLAAAKSDGRGDGTPVITVHCGNEPPMFTTNFLAWDKAFFEQNEFVDPYEARLRKLKEEKEKNKPKDAVGTISSESFRKPTASAAPPAPVVVASGGKGQSFTYEQLLAGVDGIDITARESYLSDAEFLKVMGHSKDEFYKLPKWRQQSKKKEVNLF</sequence>
<dbReference type="AlphaFoldDB" id="A0AAD5QA86"/>
<evidence type="ECO:0000256" key="5">
    <source>
        <dbReference type="SAM" id="MobiDB-lite"/>
    </source>
</evidence>
<name>A0AAD5QA86_PYTIN</name>